<dbReference type="EMBL" id="BGPR01000045">
    <property type="protein sequence ID" value="GBL85856.1"/>
    <property type="molecule type" value="Genomic_DNA"/>
</dbReference>
<dbReference type="Proteomes" id="UP000499080">
    <property type="component" value="Unassembled WGS sequence"/>
</dbReference>
<proteinExistence type="predicted"/>
<name>A0A4Y2B3H9_ARAVE</name>
<reference evidence="1 2" key="1">
    <citation type="journal article" date="2019" name="Sci. Rep.">
        <title>Orb-weaving spider Araneus ventricosus genome elucidates the spidroin gene catalogue.</title>
        <authorList>
            <person name="Kono N."/>
            <person name="Nakamura H."/>
            <person name="Ohtoshi R."/>
            <person name="Moran D.A.P."/>
            <person name="Shinohara A."/>
            <person name="Yoshida Y."/>
            <person name="Fujiwara M."/>
            <person name="Mori M."/>
            <person name="Tomita M."/>
            <person name="Arakawa K."/>
        </authorList>
    </citation>
    <scope>NUCLEOTIDE SEQUENCE [LARGE SCALE GENOMIC DNA]</scope>
</reference>
<protein>
    <submittedName>
        <fullName evidence="1">Uncharacterized protein</fullName>
    </submittedName>
</protein>
<keyword evidence="2" id="KW-1185">Reference proteome</keyword>
<gene>
    <name evidence="1" type="ORF">AVEN_63185_1</name>
</gene>
<evidence type="ECO:0000313" key="2">
    <source>
        <dbReference type="Proteomes" id="UP000499080"/>
    </source>
</evidence>
<dbReference type="AlphaFoldDB" id="A0A4Y2B3H9"/>
<sequence>MDTGMWIIDNALYGYTDYPFACIQRNAFRMIRRSGKMYHSVCVQNSVHLEVARLTFWGFVSATGVTPLMAVRIQIKDVDHSPHSGISRCPLFGLRVERAFSPNLSTNYGSCTVYCARCNMTGSQGTNLMSHKSLC</sequence>
<organism evidence="1 2">
    <name type="scientific">Araneus ventricosus</name>
    <name type="common">Orbweaver spider</name>
    <name type="synonym">Epeira ventricosa</name>
    <dbReference type="NCBI Taxonomy" id="182803"/>
    <lineage>
        <taxon>Eukaryota</taxon>
        <taxon>Metazoa</taxon>
        <taxon>Ecdysozoa</taxon>
        <taxon>Arthropoda</taxon>
        <taxon>Chelicerata</taxon>
        <taxon>Arachnida</taxon>
        <taxon>Araneae</taxon>
        <taxon>Araneomorphae</taxon>
        <taxon>Entelegynae</taxon>
        <taxon>Araneoidea</taxon>
        <taxon>Araneidae</taxon>
        <taxon>Araneus</taxon>
    </lineage>
</organism>
<accession>A0A4Y2B3H9</accession>
<comment type="caution">
    <text evidence="1">The sequence shown here is derived from an EMBL/GenBank/DDBJ whole genome shotgun (WGS) entry which is preliminary data.</text>
</comment>
<evidence type="ECO:0000313" key="1">
    <source>
        <dbReference type="EMBL" id="GBL85856.1"/>
    </source>
</evidence>